<dbReference type="InterPro" id="IPR008979">
    <property type="entry name" value="Galactose-bd-like_sf"/>
</dbReference>
<reference evidence="2" key="1">
    <citation type="submission" date="2022-10" db="EMBL/GenBank/DDBJ databases">
        <authorList>
            <person name="Chen Y."/>
            <person name="Dougan E. K."/>
            <person name="Chan C."/>
            <person name="Rhodes N."/>
            <person name="Thang M."/>
        </authorList>
    </citation>
    <scope>NUCLEOTIDE SEQUENCE</scope>
</reference>
<dbReference type="OrthoDB" id="424008at2759"/>
<feature type="chain" id="PRO_5043271194" evidence="1">
    <location>
        <begin position="22"/>
        <end position="242"/>
    </location>
</feature>
<dbReference type="EMBL" id="CAMXCT010003822">
    <property type="protein sequence ID" value="CAI4006426.1"/>
    <property type="molecule type" value="Genomic_DNA"/>
</dbReference>
<gene>
    <name evidence="2" type="ORF">C1SCF055_LOCUS32066</name>
</gene>
<name>A0A9P1D9V7_9DINO</name>
<dbReference type="Proteomes" id="UP001152797">
    <property type="component" value="Unassembled WGS sequence"/>
</dbReference>
<dbReference type="AlphaFoldDB" id="A0A9P1D9V7"/>
<dbReference type="SUPFAM" id="SSF49785">
    <property type="entry name" value="Galactose-binding domain-like"/>
    <property type="match status" value="1"/>
</dbReference>
<reference evidence="3" key="2">
    <citation type="submission" date="2024-04" db="EMBL/GenBank/DDBJ databases">
        <authorList>
            <person name="Chen Y."/>
            <person name="Shah S."/>
            <person name="Dougan E. K."/>
            <person name="Thang M."/>
            <person name="Chan C."/>
        </authorList>
    </citation>
    <scope>NUCLEOTIDE SEQUENCE [LARGE SCALE GENOMIC DNA]</scope>
</reference>
<accession>A0A9P1D9V7</accession>
<dbReference type="Gene3D" id="2.60.120.260">
    <property type="entry name" value="Galactose-binding domain-like"/>
    <property type="match status" value="1"/>
</dbReference>
<feature type="signal peptide" evidence="1">
    <location>
        <begin position="1"/>
        <end position="21"/>
    </location>
</feature>
<dbReference type="EMBL" id="CAMXCT030003822">
    <property type="protein sequence ID" value="CAL4793738.1"/>
    <property type="molecule type" value="Genomic_DNA"/>
</dbReference>
<keyword evidence="4" id="KW-1185">Reference proteome</keyword>
<organism evidence="2">
    <name type="scientific">Cladocopium goreaui</name>
    <dbReference type="NCBI Taxonomy" id="2562237"/>
    <lineage>
        <taxon>Eukaryota</taxon>
        <taxon>Sar</taxon>
        <taxon>Alveolata</taxon>
        <taxon>Dinophyceae</taxon>
        <taxon>Suessiales</taxon>
        <taxon>Symbiodiniaceae</taxon>
        <taxon>Cladocopium</taxon>
    </lineage>
</organism>
<sequence>MARPSLRLFWAAAVALPVVIGDGEIFLSSSSSTSSAPVSSDWTASNVTYDCNPYEGQEFLIFGNGNGITSGSCYASWDLHEIQLWDENGVQIQNLGAVSLTGSDNGYEAWKAVDGTESEFWAGDHDVGMSCSCWNSGKLDGQAIRIQLPGWKKVSKITLTQGGAGNAWAISEIRIHCGTSYQSNPLRSQISFGYTDIECNDNGCQTTRMDPAYYHTCNMVSRASSCCLIMTALLLGCSAVFW</sequence>
<evidence type="ECO:0000313" key="2">
    <source>
        <dbReference type="EMBL" id="CAI4006426.1"/>
    </source>
</evidence>
<dbReference type="EMBL" id="CAMXCT020003822">
    <property type="protein sequence ID" value="CAL1159801.1"/>
    <property type="molecule type" value="Genomic_DNA"/>
</dbReference>
<evidence type="ECO:0000256" key="1">
    <source>
        <dbReference type="SAM" id="SignalP"/>
    </source>
</evidence>
<evidence type="ECO:0000313" key="3">
    <source>
        <dbReference type="EMBL" id="CAL1159801.1"/>
    </source>
</evidence>
<evidence type="ECO:0000313" key="4">
    <source>
        <dbReference type="Proteomes" id="UP001152797"/>
    </source>
</evidence>
<protein>
    <submittedName>
        <fullName evidence="2">Uncharacterized protein</fullName>
    </submittedName>
</protein>
<proteinExistence type="predicted"/>
<keyword evidence="1" id="KW-0732">Signal</keyword>
<comment type="caution">
    <text evidence="2">The sequence shown here is derived from an EMBL/GenBank/DDBJ whole genome shotgun (WGS) entry which is preliminary data.</text>
</comment>